<gene>
    <name evidence="6" type="ORF">BC936DRAFT_139140</name>
</gene>
<keyword evidence="2 5" id="KW-0812">Transmembrane</keyword>
<dbReference type="SUPFAM" id="SSF103473">
    <property type="entry name" value="MFS general substrate transporter"/>
    <property type="match status" value="1"/>
</dbReference>
<keyword evidence="4 5" id="KW-0472">Membrane</keyword>
<evidence type="ECO:0000256" key="2">
    <source>
        <dbReference type="ARBA" id="ARBA00022692"/>
    </source>
</evidence>
<dbReference type="Pfam" id="PF00083">
    <property type="entry name" value="Sugar_tr"/>
    <property type="match status" value="1"/>
</dbReference>
<dbReference type="GO" id="GO:0005351">
    <property type="term" value="F:carbohydrate:proton symporter activity"/>
    <property type="evidence" value="ECO:0007669"/>
    <property type="project" value="TreeGrafter"/>
</dbReference>
<dbReference type="Gene3D" id="1.20.1250.20">
    <property type="entry name" value="MFS general substrate transporter like domains"/>
    <property type="match status" value="1"/>
</dbReference>
<evidence type="ECO:0000313" key="6">
    <source>
        <dbReference type="EMBL" id="RUP21976.1"/>
    </source>
</evidence>
<evidence type="ECO:0000256" key="1">
    <source>
        <dbReference type="ARBA" id="ARBA00004141"/>
    </source>
</evidence>
<reference evidence="6 7" key="1">
    <citation type="journal article" date="2018" name="New Phytol.">
        <title>Phylogenomics of Endogonaceae and evolution of mycorrhizas within Mucoromycota.</title>
        <authorList>
            <person name="Chang Y."/>
            <person name="Desiro A."/>
            <person name="Na H."/>
            <person name="Sandor L."/>
            <person name="Lipzen A."/>
            <person name="Clum A."/>
            <person name="Barry K."/>
            <person name="Grigoriev I.V."/>
            <person name="Martin F.M."/>
            <person name="Stajich J.E."/>
            <person name="Smith M.E."/>
            <person name="Bonito G."/>
            <person name="Spatafora J.W."/>
        </authorList>
    </citation>
    <scope>NUCLEOTIDE SEQUENCE [LARGE SCALE GENOMIC DNA]</scope>
    <source>
        <strain evidence="6 7">GMNB39</strain>
    </source>
</reference>
<evidence type="ECO:0000256" key="5">
    <source>
        <dbReference type="SAM" id="Phobius"/>
    </source>
</evidence>
<evidence type="ECO:0000256" key="4">
    <source>
        <dbReference type="ARBA" id="ARBA00023136"/>
    </source>
</evidence>
<dbReference type="InterPro" id="IPR005828">
    <property type="entry name" value="MFS_sugar_transport-like"/>
</dbReference>
<dbReference type="EMBL" id="RBNI01014345">
    <property type="protein sequence ID" value="RUP21976.1"/>
    <property type="molecule type" value="Genomic_DNA"/>
</dbReference>
<dbReference type="AlphaFoldDB" id="A0A433BAK3"/>
<comment type="subcellular location">
    <subcellularLocation>
        <location evidence="1">Membrane</location>
        <topology evidence="1">Multi-pass membrane protein</topology>
    </subcellularLocation>
</comment>
<dbReference type="OrthoDB" id="8120565at2759"/>
<dbReference type="PANTHER" id="PTHR48022">
    <property type="entry name" value="PLASTIDIC GLUCOSE TRANSPORTER 4"/>
    <property type="match status" value="1"/>
</dbReference>
<dbReference type="InterPro" id="IPR050360">
    <property type="entry name" value="MFS_Sugar_Transporters"/>
</dbReference>
<dbReference type="Proteomes" id="UP000268093">
    <property type="component" value="Unassembled WGS sequence"/>
</dbReference>
<evidence type="ECO:0000256" key="3">
    <source>
        <dbReference type="ARBA" id="ARBA00022989"/>
    </source>
</evidence>
<proteinExistence type="predicted"/>
<keyword evidence="3 5" id="KW-1133">Transmembrane helix</keyword>
<name>A0A433BAK3_9FUNG</name>
<accession>A0A433BAK3</accession>
<protein>
    <recommendedName>
        <fullName evidence="8">Major facilitator superfamily (MFS) profile domain-containing protein</fullName>
    </recommendedName>
</protein>
<dbReference type="InterPro" id="IPR036259">
    <property type="entry name" value="MFS_trans_sf"/>
</dbReference>
<keyword evidence="7" id="KW-1185">Reference proteome</keyword>
<evidence type="ECO:0000313" key="7">
    <source>
        <dbReference type="Proteomes" id="UP000268093"/>
    </source>
</evidence>
<feature type="transmembrane region" description="Helical" evidence="5">
    <location>
        <begin position="103"/>
        <end position="121"/>
    </location>
</feature>
<dbReference type="PANTHER" id="PTHR48022:SF2">
    <property type="entry name" value="PLASTIDIC GLUCOSE TRANSPORTER 4"/>
    <property type="match status" value="1"/>
</dbReference>
<evidence type="ECO:0008006" key="8">
    <source>
        <dbReference type="Google" id="ProtNLM"/>
    </source>
</evidence>
<sequence length="173" mass="19976">MGIYAKLVPNPSLDGATWLWVVMVYVYMFGYAYSWGVIHYVLPSMCSVTSSNTILYLQIHREIFANEIRAKCQVLSGSIDWLFQFVSIRITPNVLLTLGANTYIIWAAFNFFFIFWIYFFVPETKQKSLEQIDEAFAESCTIGSKLISPNRKTPSYEESYEDNIKINRANQDA</sequence>
<dbReference type="GO" id="GO:0016020">
    <property type="term" value="C:membrane"/>
    <property type="evidence" value="ECO:0007669"/>
    <property type="project" value="UniProtKB-SubCell"/>
</dbReference>
<feature type="transmembrane region" description="Helical" evidence="5">
    <location>
        <begin position="15"/>
        <end position="33"/>
    </location>
</feature>
<organism evidence="6 7">
    <name type="scientific">Jimgerdemannia flammicorona</name>
    <dbReference type="NCBI Taxonomy" id="994334"/>
    <lineage>
        <taxon>Eukaryota</taxon>
        <taxon>Fungi</taxon>
        <taxon>Fungi incertae sedis</taxon>
        <taxon>Mucoromycota</taxon>
        <taxon>Mucoromycotina</taxon>
        <taxon>Endogonomycetes</taxon>
        <taxon>Endogonales</taxon>
        <taxon>Endogonaceae</taxon>
        <taxon>Jimgerdemannia</taxon>
    </lineage>
</organism>
<comment type="caution">
    <text evidence="6">The sequence shown here is derived from an EMBL/GenBank/DDBJ whole genome shotgun (WGS) entry which is preliminary data.</text>
</comment>